<dbReference type="Gene3D" id="2.60.120.260">
    <property type="entry name" value="Galactose-binding domain-like"/>
    <property type="match status" value="1"/>
</dbReference>
<dbReference type="SUPFAM" id="SSF49785">
    <property type="entry name" value="Galactose-binding domain-like"/>
    <property type="match status" value="1"/>
</dbReference>
<evidence type="ECO:0000256" key="2">
    <source>
        <dbReference type="ARBA" id="ARBA00007401"/>
    </source>
</evidence>
<name>A0A8J3QAY7_9ACTN</name>
<keyword evidence="6" id="KW-0326">Glycosidase</keyword>
<dbReference type="InterPro" id="IPR050887">
    <property type="entry name" value="Beta-mannosidase_GH2"/>
</dbReference>
<dbReference type="InterPro" id="IPR013783">
    <property type="entry name" value="Ig-like_fold"/>
</dbReference>
<evidence type="ECO:0000259" key="9">
    <source>
        <dbReference type="Pfam" id="PF22666"/>
    </source>
</evidence>
<dbReference type="AlphaFoldDB" id="A0A8J3QAY7"/>
<feature type="domain" description="Beta-mannosidase-like galactose-binding" evidence="9">
    <location>
        <begin position="11"/>
        <end position="174"/>
    </location>
</feature>
<keyword evidence="11" id="KW-1185">Reference proteome</keyword>
<dbReference type="Pfam" id="PF02836">
    <property type="entry name" value="Glyco_hydro_2_C"/>
    <property type="match status" value="1"/>
</dbReference>
<dbReference type="InterPro" id="IPR017853">
    <property type="entry name" value="GH"/>
</dbReference>
<dbReference type="InterPro" id="IPR006102">
    <property type="entry name" value="Ig-like_GH2"/>
</dbReference>
<dbReference type="RefSeq" id="WP_203910077.1">
    <property type="nucleotide sequence ID" value="NZ_BONY01000025.1"/>
</dbReference>
<dbReference type="InterPro" id="IPR008979">
    <property type="entry name" value="Galactose-bd-like_sf"/>
</dbReference>
<comment type="catalytic activity">
    <reaction evidence="1">
        <text>Hydrolysis of terminal, non-reducing beta-D-mannose residues in beta-D-mannosides.</text>
        <dbReference type="EC" id="3.2.1.25"/>
    </reaction>
</comment>
<feature type="domain" description="Glycoside hydrolase family 2 immunoglobulin-like beta-sandwich" evidence="7">
    <location>
        <begin position="200"/>
        <end position="283"/>
    </location>
</feature>
<comment type="caution">
    <text evidence="10">The sequence shown here is derived from an EMBL/GenBank/DDBJ whole genome shotgun (WGS) entry which is preliminary data.</text>
</comment>
<dbReference type="SUPFAM" id="SSF49303">
    <property type="entry name" value="beta-Galactosidase/glucuronidase domain"/>
    <property type="match status" value="1"/>
</dbReference>
<accession>A0A8J3QAY7</accession>
<dbReference type="EC" id="3.2.1.25" evidence="3"/>
<dbReference type="InterPro" id="IPR006103">
    <property type="entry name" value="Glyco_hydro_2_cat"/>
</dbReference>
<keyword evidence="4" id="KW-0732">Signal</keyword>
<evidence type="ECO:0000313" key="10">
    <source>
        <dbReference type="EMBL" id="GIH06260.1"/>
    </source>
</evidence>
<dbReference type="SUPFAM" id="SSF51445">
    <property type="entry name" value="(Trans)glycosidases"/>
    <property type="match status" value="1"/>
</dbReference>
<evidence type="ECO:0000256" key="6">
    <source>
        <dbReference type="ARBA" id="ARBA00023295"/>
    </source>
</evidence>
<evidence type="ECO:0000259" key="7">
    <source>
        <dbReference type="Pfam" id="PF00703"/>
    </source>
</evidence>
<dbReference type="PANTHER" id="PTHR43730:SF1">
    <property type="entry name" value="BETA-MANNOSIDASE"/>
    <property type="match status" value="1"/>
</dbReference>
<dbReference type="Pfam" id="PF22666">
    <property type="entry name" value="Glyco_hydro_2_N2"/>
    <property type="match status" value="1"/>
</dbReference>
<evidence type="ECO:0000256" key="3">
    <source>
        <dbReference type="ARBA" id="ARBA00012754"/>
    </source>
</evidence>
<keyword evidence="5" id="KW-0378">Hydrolase</keyword>
<dbReference type="EMBL" id="BONY01000025">
    <property type="protein sequence ID" value="GIH06260.1"/>
    <property type="molecule type" value="Genomic_DNA"/>
</dbReference>
<feature type="domain" description="Glycoside hydrolase family 2 catalytic" evidence="8">
    <location>
        <begin position="301"/>
        <end position="454"/>
    </location>
</feature>
<dbReference type="FunFam" id="3.20.20.80:FF:000050">
    <property type="entry name" value="Beta-mannosidase B"/>
    <property type="match status" value="1"/>
</dbReference>
<dbReference type="GO" id="GO:0004567">
    <property type="term" value="F:beta-mannosidase activity"/>
    <property type="evidence" value="ECO:0007669"/>
    <property type="project" value="UniProtKB-EC"/>
</dbReference>
<dbReference type="Gene3D" id="2.60.40.10">
    <property type="entry name" value="Immunoglobulins"/>
    <property type="match status" value="1"/>
</dbReference>
<comment type="similarity">
    <text evidence="2">Belongs to the glycosyl hydrolase 2 family.</text>
</comment>
<dbReference type="Pfam" id="PF00703">
    <property type="entry name" value="Glyco_hydro_2"/>
    <property type="match status" value="1"/>
</dbReference>
<organism evidence="10 11">
    <name type="scientific">Rhizocola hellebori</name>
    <dbReference type="NCBI Taxonomy" id="1392758"/>
    <lineage>
        <taxon>Bacteria</taxon>
        <taxon>Bacillati</taxon>
        <taxon>Actinomycetota</taxon>
        <taxon>Actinomycetes</taxon>
        <taxon>Micromonosporales</taxon>
        <taxon>Micromonosporaceae</taxon>
        <taxon>Rhizocola</taxon>
    </lineage>
</organism>
<dbReference type="InterPro" id="IPR054593">
    <property type="entry name" value="Beta-mannosidase-like_N2"/>
</dbReference>
<evidence type="ECO:0000256" key="5">
    <source>
        <dbReference type="ARBA" id="ARBA00022801"/>
    </source>
</evidence>
<evidence type="ECO:0000313" key="11">
    <source>
        <dbReference type="Proteomes" id="UP000612899"/>
    </source>
</evidence>
<evidence type="ECO:0000256" key="4">
    <source>
        <dbReference type="ARBA" id="ARBA00022729"/>
    </source>
</evidence>
<proteinExistence type="inferred from homology"/>
<dbReference type="PANTHER" id="PTHR43730">
    <property type="entry name" value="BETA-MANNOSIDASE"/>
    <property type="match status" value="1"/>
</dbReference>
<evidence type="ECO:0000259" key="8">
    <source>
        <dbReference type="Pfam" id="PF02836"/>
    </source>
</evidence>
<dbReference type="GO" id="GO:0006516">
    <property type="term" value="P:glycoprotein catabolic process"/>
    <property type="evidence" value="ECO:0007669"/>
    <property type="project" value="TreeGrafter"/>
</dbReference>
<dbReference type="InterPro" id="IPR036156">
    <property type="entry name" value="Beta-gal/glucu_dom_sf"/>
</dbReference>
<reference evidence="10" key="1">
    <citation type="submission" date="2021-01" db="EMBL/GenBank/DDBJ databases">
        <title>Whole genome shotgun sequence of Rhizocola hellebori NBRC 109834.</title>
        <authorList>
            <person name="Komaki H."/>
            <person name="Tamura T."/>
        </authorList>
    </citation>
    <scope>NUCLEOTIDE SEQUENCE</scope>
    <source>
        <strain evidence="10">NBRC 109834</strain>
    </source>
</reference>
<gene>
    <name evidence="10" type="ORF">Rhe02_43270</name>
</gene>
<evidence type="ECO:0000256" key="1">
    <source>
        <dbReference type="ARBA" id="ARBA00000829"/>
    </source>
</evidence>
<dbReference type="Proteomes" id="UP000612899">
    <property type="component" value="Unassembled WGS sequence"/>
</dbReference>
<dbReference type="GO" id="GO:0005975">
    <property type="term" value="P:carbohydrate metabolic process"/>
    <property type="evidence" value="ECO:0007669"/>
    <property type="project" value="InterPro"/>
</dbReference>
<dbReference type="Gene3D" id="3.20.20.80">
    <property type="entry name" value="Glycosidases"/>
    <property type="match status" value="1"/>
</dbReference>
<protein>
    <recommendedName>
        <fullName evidence="3">beta-mannosidase</fullName>
        <ecNumber evidence="3">3.2.1.25</ecNumber>
    </recommendedName>
</protein>
<sequence length="785" mass="87327">MTSYRPLDEGWTLSGAGYDRVSARVPGCVHLDLMSGGHIPDPYLGDNESDLDWIGKAEWTYRTTFEWHDDGSDFVDLECDGLDTLASIELNGVGVGQTANMHRRYRFAVKELLQVGTNELSITFGSVYPYTQKWQEELGARPAAYTEPYNLVRKMACNFGWDWGPTLVTAGIWRPIGLRSWSVARLAEVRPLTTVTSGLGTVDVQVRLDGEGPLILSATIGGQAAQTEIPSGHAESSVTLTVTDPRLWWPRGYGEQARYVLEVVLSDASGKRLDSWSRPIGFRSVRLDTTPDEHGTPYTLVVNEVPVFVRGANWIPDDCFPSRITRDRLAQRLTQACQANLNYLRIWGGGLYESEEFYDLADEFGLMVGQDFLFSCAAYPEEEPFASEVLAEARDNVARLTPHPSLVLWTGNNECLWGHADWGWPDQLDGKSWGSGYYHETLPKVVAQLDPTRPYWPGSPYSGSPQLHPNDPAHGSMHIWDVWNTHDYTQYRAYTPRFVAEFGYQAPPAFATLAKGEHQKAIDGALKLQRGLDAHLPPPKDSDDYLYYTQVNQARAITLGVERFRALSPICMGAIVWQLNDCWPVTSWAAIDGDGRLKPLWYALRNAFADRLITIQPDLSVVAVNDSPDRWTSRLTVSRLGLDGSKFGEMTANLDVAPRASATVRLPADVCMPGDPKGELLVAETEGYRTFHFFAEDRELAYPAAAYQADAEPVHGGMKVTVTARTILRDLCLFPDRLDPASTVDNALVTLLAGQTTTFFVRTDQSLDPAALTCRPVLRCINDFL</sequence>